<keyword evidence="1" id="KW-1185">Reference proteome</keyword>
<evidence type="ECO:0000313" key="2">
    <source>
        <dbReference type="RefSeq" id="XP_026677231.1"/>
    </source>
</evidence>
<dbReference type="PaxDb" id="121845-A0A3Q0ILQ8"/>
<accession>A0A3Q0ILQ8</accession>
<dbReference type="Proteomes" id="UP000079169">
    <property type="component" value="Unplaced"/>
</dbReference>
<dbReference type="RefSeq" id="XP_026677231.1">
    <property type="nucleotide sequence ID" value="XM_026821430.1"/>
</dbReference>
<name>A0A3Q0ILQ8_DIACI</name>
<dbReference type="GeneID" id="113466225"/>
<proteinExistence type="predicted"/>
<evidence type="ECO:0000313" key="1">
    <source>
        <dbReference type="Proteomes" id="UP000079169"/>
    </source>
</evidence>
<sequence length="144" mass="16783">MVIKGTPRFGHDDRYIVNRNDIDFDRSYILLNRRSPDKLRTLELLTNQNAKKTRVLQSNAPGKVEKWDPAERIKSNRKINAERRINRYPIDVIQAHAASTQFFDNILDLSRKNVNAVALSKCTNITNPLNTEVFQFPNFFPQVR</sequence>
<reference evidence="2" key="1">
    <citation type="submission" date="2025-08" db="UniProtKB">
        <authorList>
            <consortium name="RefSeq"/>
        </authorList>
    </citation>
    <scope>IDENTIFICATION</scope>
</reference>
<protein>
    <submittedName>
        <fullName evidence="2">Uncharacterized protein LOC113466225</fullName>
    </submittedName>
</protein>
<dbReference type="KEGG" id="dci:113466225"/>
<dbReference type="AlphaFoldDB" id="A0A3Q0ILQ8"/>
<organism evidence="1 2">
    <name type="scientific">Diaphorina citri</name>
    <name type="common">Asian citrus psyllid</name>
    <dbReference type="NCBI Taxonomy" id="121845"/>
    <lineage>
        <taxon>Eukaryota</taxon>
        <taxon>Metazoa</taxon>
        <taxon>Ecdysozoa</taxon>
        <taxon>Arthropoda</taxon>
        <taxon>Hexapoda</taxon>
        <taxon>Insecta</taxon>
        <taxon>Pterygota</taxon>
        <taxon>Neoptera</taxon>
        <taxon>Paraneoptera</taxon>
        <taxon>Hemiptera</taxon>
        <taxon>Sternorrhyncha</taxon>
        <taxon>Psylloidea</taxon>
        <taxon>Psyllidae</taxon>
        <taxon>Diaphorininae</taxon>
        <taxon>Diaphorina</taxon>
    </lineage>
</organism>
<gene>
    <name evidence="2" type="primary">LOC113466225</name>
</gene>